<protein>
    <submittedName>
        <fullName evidence="3">Peptidase S15</fullName>
    </submittedName>
</protein>
<dbReference type="SMART" id="SM00939">
    <property type="entry name" value="PepX_C"/>
    <property type="match status" value="1"/>
</dbReference>
<dbReference type="InterPro" id="IPR008979">
    <property type="entry name" value="Galactose-bd-like_sf"/>
</dbReference>
<dbReference type="InterPro" id="IPR029058">
    <property type="entry name" value="AB_hydrolase_fold"/>
</dbReference>
<dbReference type="PANTHER" id="PTHR43056:SF10">
    <property type="entry name" value="COCE_NOND FAMILY, PUTATIVE (AFU_ORTHOLOGUE AFUA_7G00600)-RELATED"/>
    <property type="match status" value="1"/>
</dbReference>
<keyword evidence="1" id="KW-0378">Hydrolase</keyword>
<dbReference type="Gene3D" id="2.60.120.260">
    <property type="entry name" value="Galactose-binding domain-like"/>
    <property type="match status" value="1"/>
</dbReference>
<dbReference type="Proteomes" id="UP000286773">
    <property type="component" value="Unassembled WGS sequence"/>
</dbReference>
<proteinExistence type="predicted"/>
<evidence type="ECO:0000256" key="1">
    <source>
        <dbReference type="ARBA" id="ARBA00022801"/>
    </source>
</evidence>
<sequence length="676" mass="76914">MTTEKKIITSFPYKVNVIENEWLYLSDGTRLSYRLWLPESDIPLPTILEYLPYRKTDGTRARDNPMHGYFSGHGYNVIRVDMRGTGESDGLLMDEYLKQEQDDGLEIIDWISKQPWCDGNVGMMGKSWGGFNSLQIAALRPPALKAVIVVGYTDDRYNNDIHYKGGLILNDNFWWGAIMMGYQSRALDPNIVGDVWEDKWLHRLENMPLWMANWLNHQTRDNYWKHGSVCENYEDIDVPILAIDGWEDAYTNTVLSLLKGVKVPKKGIIGPWAHVYPHDGIPTPAINFLGESKKWWDHWLKGIDNDVLDGPMIQAWIQDSMTPSSCKPYSKGRWVGIENWPAADVNPTEYYLEYGKITESKSTTDEIMKLKTPLNHTLLANEWMAAGVLGESPCDQRLDNGLARVFDSEPLDDAIDIFGYPEFSIELKSDKPVAMLYASICDVAPTGEVERVSYGVMNLTHLQGHDQVVPLHEETYVTAKINLDCCGHRFLAGHRIRLTLASSAWPMFWTMPEDVTLTLNLKKAVLTLPLFTGNDCDGPDEYPESAPLTPTSLLKEGFVERQATYDLVTDTWTYITNGVGGVFGEGIYRFDEVDVTVEHNLRRELSLSNKDPLSARYTITQNMSLSRAGWNTNTDIVVTQTSDKDYFFIKGSMESYKNGQSVYQHTWDEKIKREGL</sequence>
<dbReference type="Gene3D" id="1.10.3020.10">
    <property type="entry name" value="alpha-amino acid ester hydrolase ( Helical cap domain)"/>
    <property type="match status" value="1"/>
</dbReference>
<dbReference type="PANTHER" id="PTHR43056">
    <property type="entry name" value="PEPTIDASE S9 PROLYL OLIGOPEPTIDASE"/>
    <property type="match status" value="1"/>
</dbReference>
<dbReference type="Pfam" id="PF02129">
    <property type="entry name" value="Peptidase_S15"/>
    <property type="match status" value="1"/>
</dbReference>
<dbReference type="NCBIfam" id="TIGR00976">
    <property type="entry name" value="CocE_NonD"/>
    <property type="match status" value="1"/>
</dbReference>
<dbReference type="EMBL" id="NGKC01000011">
    <property type="protein sequence ID" value="RSU10620.1"/>
    <property type="molecule type" value="Genomic_DNA"/>
</dbReference>
<name>A0A430ARD9_9ENTE</name>
<dbReference type="AlphaFoldDB" id="A0A430ARD9"/>
<dbReference type="SUPFAM" id="SSF53474">
    <property type="entry name" value="alpha/beta-Hydrolases"/>
    <property type="match status" value="1"/>
</dbReference>
<reference evidence="3 4" key="1">
    <citation type="submission" date="2017-05" db="EMBL/GenBank/DDBJ databases">
        <title>Vagococcus spp. assemblies.</title>
        <authorList>
            <person name="Gulvik C.A."/>
        </authorList>
    </citation>
    <scope>NUCLEOTIDE SEQUENCE [LARGE SCALE GENOMIC DNA]</scope>
    <source>
        <strain evidence="3 4">LMG 24798</strain>
    </source>
</reference>
<dbReference type="InterPro" id="IPR005674">
    <property type="entry name" value="CocE/Ser_esterase"/>
</dbReference>
<dbReference type="Pfam" id="PF08530">
    <property type="entry name" value="PepX_C"/>
    <property type="match status" value="1"/>
</dbReference>
<dbReference type="InterPro" id="IPR000383">
    <property type="entry name" value="Xaa-Pro-like_dom"/>
</dbReference>
<gene>
    <name evidence="3" type="ORF">CBF27_09890</name>
</gene>
<dbReference type="Gene3D" id="3.40.50.1820">
    <property type="entry name" value="alpha/beta hydrolase"/>
    <property type="match status" value="1"/>
</dbReference>
<keyword evidence="4" id="KW-1185">Reference proteome</keyword>
<feature type="domain" description="Xaa-Pro dipeptidyl-peptidase C-terminal" evidence="2">
    <location>
        <begin position="293"/>
        <end position="527"/>
    </location>
</feature>
<dbReference type="InterPro" id="IPR013736">
    <property type="entry name" value="Xaa-Pro_dipept_C"/>
</dbReference>
<dbReference type="GO" id="GO:0008239">
    <property type="term" value="F:dipeptidyl-peptidase activity"/>
    <property type="evidence" value="ECO:0007669"/>
    <property type="project" value="InterPro"/>
</dbReference>
<dbReference type="InterPro" id="IPR050585">
    <property type="entry name" value="Xaa-Pro_dipeptidyl-ppase/CocE"/>
</dbReference>
<evidence type="ECO:0000259" key="2">
    <source>
        <dbReference type="SMART" id="SM00939"/>
    </source>
</evidence>
<accession>A0A430ARD9</accession>
<dbReference type="OrthoDB" id="319764at2"/>
<organism evidence="3 4">
    <name type="scientific">Vagococcus acidifermentans</name>
    <dbReference type="NCBI Taxonomy" id="564710"/>
    <lineage>
        <taxon>Bacteria</taxon>
        <taxon>Bacillati</taxon>
        <taxon>Bacillota</taxon>
        <taxon>Bacilli</taxon>
        <taxon>Lactobacillales</taxon>
        <taxon>Enterococcaceae</taxon>
        <taxon>Vagococcus</taxon>
    </lineage>
</organism>
<dbReference type="SUPFAM" id="SSF49785">
    <property type="entry name" value="Galactose-binding domain-like"/>
    <property type="match status" value="1"/>
</dbReference>
<comment type="caution">
    <text evidence="3">The sequence shown here is derived from an EMBL/GenBank/DDBJ whole genome shotgun (WGS) entry which is preliminary data.</text>
</comment>
<evidence type="ECO:0000313" key="4">
    <source>
        <dbReference type="Proteomes" id="UP000286773"/>
    </source>
</evidence>
<dbReference type="RefSeq" id="WP_126814147.1">
    <property type="nucleotide sequence ID" value="NZ_NGKC01000011.1"/>
</dbReference>
<evidence type="ECO:0000313" key="3">
    <source>
        <dbReference type="EMBL" id="RSU10620.1"/>
    </source>
</evidence>